<dbReference type="GO" id="GO:0003700">
    <property type="term" value="F:DNA-binding transcription factor activity"/>
    <property type="evidence" value="ECO:0007669"/>
    <property type="project" value="InterPro"/>
</dbReference>
<evidence type="ECO:0000256" key="6">
    <source>
        <dbReference type="SAM" id="MobiDB-lite"/>
    </source>
</evidence>
<dbReference type="GO" id="GO:0046983">
    <property type="term" value="F:protein dimerization activity"/>
    <property type="evidence" value="ECO:0007669"/>
    <property type="project" value="InterPro"/>
</dbReference>
<feature type="domain" description="BHLH" evidence="7">
    <location>
        <begin position="47"/>
        <end position="98"/>
    </location>
</feature>
<evidence type="ECO:0000259" key="7">
    <source>
        <dbReference type="PROSITE" id="PS50888"/>
    </source>
</evidence>
<accession>A0AAV6JUN8</accession>
<dbReference type="EMBL" id="JACTNZ010000006">
    <property type="protein sequence ID" value="KAG5543857.1"/>
    <property type="molecule type" value="Genomic_DNA"/>
</dbReference>
<evidence type="ECO:0000256" key="4">
    <source>
        <dbReference type="ARBA" id="ARBA00023163"/>
    </source>
</evidence>
<sequence>MLPHQNFSYGLQSIWNEESLVQKQDSMKRMGMDRDSISRAQKHKSEAAAKKHAKAEQLRRKRINTHIQTLKKLLLPNMTSKKVKASILTETIRQLKELHKRAADVALQQYGHADVSGCFTFPDGSDEVTVSRCEGGEGKTVKATVCCEDRPGLNQDLTDAIRSAGGKPVRVEMSTVGGRTKAVIVVRWVEGGGEEEEVGLLTRALKALVESGPLGFSRLGQIGRVNNGRTGLGLEMSRNKRARMCSSFEGEREWEKLLLSNV</sequence>
<evidence type="ECO:0000313" key="9">
    <source>
        <dbReference type="Proteomes" id="UP000823749"/>
    </source>
</evidence>
<dbReference type="PROSITE" id="PS50888">
    <property type="entry name" value="BHLH"/>
    <property type="match status" value="1"/>
</dbReference>
<keyword evidence="4" id="KW-0804">Transcription</keyword>
<organism evidence="8 9">
    <name type="scientific">Rhododendron griersonianum</name>
    <dbReference type="NCBI Taxonomy" id="479676"/>
    <lineage>
        <taxon>Eukaryota</taxon>
        <taxon>Viridiplantae</taxon>
        <taxon>Streptophyta</taxon>
        <taxon>Embryophyta</taxon>
        <taxon>Tracheophyta</taxon>
        <taxon>Spermatophyta</taxon>
        <taxon>Magnoliopsida</taxon>
        <taxon>eudicotyledons</taxon>
        <taxon>Gunneridae</taxon>
        <taxon>Pentapetalae</taxon>
        <taxon>asterids</taxon>
        <taxon>Ericales</taxon>
        <taxon>Ericaceae</taxon>
        <taxon>Ericoideae</taxon>
        <taxon>Rhodoreae</taxon>
        <taxon>Rhododendron</taxon>
    </lineage>
</organism>
<name>A0AAV6JUN8_9ERIC</name>
<dbReference type="PANTHER" id="PTHR45844:SF25">
    <property type="entry name" value="TRANSCRIPTION FACTOR BHLH107"/>
    <property type="match status" value="1"/>
</dbReference>
<evidence type="ECO:0000256" key="2">
    <source>
        <dbReference type="ARBA" id="ARBA00023015"/>
    </source>
</evidence>
<keyword evidence="2" id="KW-0805">Transcription regulation</keyword>
<dbReference type="SUPFAM" id="SSF47459">
    <property type="entry name" value="HLH, helix-loop-helix DNA-binding domain"/>
    <property type="match status" value="1"/>
</dbReference>
<dbReference type="GO" id="GO:0005634">
    <property type="term" value="C:nucleus"/>
    <property type="evidence" value="ECO:0007669"/>
    <property type="project" value="UniProtKB-SubCell"/>
</dbReference>
<protein>
    <recommendedName>
        <fullName evidence="7">BHLH domain-containing protein</fullName>
    </recommendedName>
</protein>
<feature type="region of interest" description="Disordered" evidence="6">
    <location>
        <begin position="33"/>
        <end position="57"/>
    </location>
</feature>
<dbReference type="SMART" id="SM00353">
    <property type="entry name" value="HLH"/>
    <property type="match status" value="1"/>
</dbReference>
<dbReference type="InterPro" id="IPR045865">
    <property type="entry name" value="ACT-like_dom_sf"/>
</dbReference>
<dbReference type="GO" id="GO:0003677">
    <property type="term" value="F:DNA binding"/>
    <property type="evidence" value="ECO:0007669"/>
    <property type="project" value="UniProtKB-KW"/>
</dbReference>
<dbReference type="Gene3D" id="3.30.70.260">
    <property type="match status" value="1"/>
</dbReference>
<dbReference type="Pfam" id="PF00010">
    <property type="entry name" value="HLH"/>
    <property type="match status" value="1"/>
</dbReference>
<keyword evidence="3" id="KW-0238">DNA-binding</keyword>
<reference evidence="8 9" key="1">
    <citation type="submission" date="2020-08" db="EMBL/GenBank/DDBJ databases">
        <title>Plant Genome Project.</title>
        <authorList>
            <person name="Zhang R.-G."/>
        </authorList>
    </citation>
    <scope>NUCLEOTIDE SEQUENCE [LARGE SCALE GENOMIC DNA]</scope>
    <source>
        <strain evidence="8">WSP0</strain>
        <tissue evidence="8">Leaf</tissue>
    </source>
</reference>
<keyword evidence="9" id="KW-1185">Reference proteome</keyword>
<dbReference type="InterPro" id="IPR045847">
    <property type="entry name" value="AIG1-like"/>
</dbReference>
<dbReference type="Gene3D" id="4.10.280.10">
    <property type="entry name" value="Helix-loop-helix DNA-binding domain"/>
    <property type="match status" value="1"/>
</dbReference>
<dbReference type="Proteomes" id="UP000823749">
    <property type="component" value="Chromosome 6"/>
</dbReference>
<proteinExistence type="predicted"/>
<evidence type="ECO:0000256" key="3">
    <source>
        <dbReference type="ARBA" id="ARBA00023125"/>
    </source>
</evidence>
<dbReference type="SUPFAM" id="SSF55021">
    <property type="entry name" value="ACT-like"/>
    <property type="match status" value="1"/>
</dbReference>
<dbReference type="InterPro" id="IPR011598">
    <property type="entry name" value="bHLH_dom"/>
</dbReference>
<dbReference type="InterPro" id="IPR036638">
    <property type="entry name" value="HLH_DNA-bd_sf"/>
</dbReference>
<comment type="caution">
    <text evidence="8">The sequence shown here is derived from an EMBL/GenBank/DDBJ whole genome shotgun (WGS) entry which is preliminary data.</text>
</comment>
<keyword evidence="5" id="KW-0539">Nucleus</keyword>
<evidence type="ECO:0000313" key="8">
    <source>
        <dbReference type="EMBL" id="KAG5543857.1"/>
    </source>
</evidence>
<dbReference type="PANTHER" id="PTHR45844">
    <property type="entry name" value="TRANSCRIPTION FACTOR BHLH30"/>
    <property type="match status" value="1"/>
</dbReference>
<comment type="subcellular location">
    <subcellularLocation>
        <location evidence="1">Nucleus</location>
    </subcellularLocation>
</comment>
<gene>
    <name evidence="8" type="ORF">RHGRI_016572</name>
</gene>
<dbReference type="AlphaFoldDB" id="A0AAV6JUN8"/>
<evidence type="ECO:0000256" key="1">
    <source>
        <dbReference type="ARBA" id="ARBA00004123"/>
    </source>
</evidence>
<evidence type="ECO:0000256" key="5">
    <source>
        <dbReference type="ARBA" id="ARBA00023242"/>
    </source>
</evidence>